<proteinExistence type="predicted"/>
<dbReference type="Pfam" id="PF01469">
    <property type="entry name" value="Pentapeptide_2"/>
    <property type="match status" value="1"/>
</dbReference>
<reference evidence="1 2" key="1">
    <citation type="submission" date="2013-12" db="EMBL/GenBank/DDBJ databases">
        <authorList>
            <person name="Brown-Elliot B."/>
            <person name="Wallace R."/>
            <person name="Lenaerts A."/>
            <person name="Ordway D."/>
            <person name="DeGroote M.A."/>
            <person name="Parker T."/>
            <person name="Sizemore C."/>
            <person name="Tallon L.J."/>
            <person name="Sadzewicz L.K."/>
            <person name="Sengamalay N."/>
            <person name="Fraser C.M."/>
            <person name="Hine E."/>
            <person name="Shefchek K.A."/>
            <person name="Das S.P."/>
            <person name="Tettelin H."/>
        </authorList>
    </citation>
    <scope>NUCLEOTIDE SEQUENCE [LARGE SCALE GENOMIC DNA]</scope>
    <source>
        <strain evidence="1 2">662</strain>
    </source>
</reference>
<evidence type="ECO:0000313" key="1">
    <source>
        <dbReference type="EMBL" id="ETZ96379.1"/>
    </source>
</evidence>
<organism evidence="1 2">
    <name type="scientific">Mycobacterium kansasii 662</name>
    <dbReference type="NCBI Taxonomy" id="1299326"/>
    <lineage>
        <taxon>Bacteria</taxon>
        <taxon>Bacillati</taxon>
        <taxon>Actinomycetota</taxon>
        <taxon>Actinomycetes</taxon>
        <taxon>Mycobacteriales</taxon>
        <taxon>Mycobacteriaceae</taxon>
        <taxon>Mycobacterium</taxon>
    </lineage>
</organism>
<evidence type="ECO:0000313" key="2">
    <source>
        <dbReference type="Proteomes" id="UP000020561"/>
    </source>
</evidence>
<accession>X7XQD2</accession>
<dbReference type="InterPro" id="IPR002989">
    <property type="entry name" value="Mycobac_pentapep"/>
</dbReference>
<comment type="caution">
    <text evidence="1">The sequence shown here is derived from an EMBL/GenBank/DDBJ whole genome shotgun (WGS) entry which is preliminary data.</text>
</comment>
<dbReference type="AlphaFoldDB" id="X7XQD2"/>
<protein>
    <submittedName>
        <fullName evidence="1">Pentapeptide repeats family protein</fullName>
    </submittedName>
</protein>
<sequence length="71" mass="7040">MTSVLADRNNKFGFGGLNSGSGNIGFGNSGTGNVGFFNSGNETWESATQACSITGLGTRETSTPASATSAA</sequence>
<dbReference type="EMBL" id="JAOA01000049">
    <property type="protein sequence ID" value="ETZ96379.1"/>
    <property type="molecule type" value="Genomic_DNA"/>
</dbReference>
<dbReference type="Proteomes" id="UP000020561">
    <property type="component" value="Unassembled WGS sequence"/>
</dbReference>
<name>X7XQD2_MYCKA</name>
<gene>
    <name evidence="1" type="ORF">I545_7006</name>
</gene>
<dbReference type="PATRIC" id="fig|1299326.3.peg.6717"/>